<accession>A0ABR1I4I9</accession>
<dbReference type="EMBL" id="JAZAVK010000041">
    <property type="protein sequence ID" value="KAK7428454.1"/>
    <property type="molecule type" value="Genomic_DNA"/>
</dbReference>
<comment type="caution">
    <text evidence="1">The sequence shown here is derived from an EMBL/GenBank/DDBJ whole genome shotgun (WGS) entry which is preliminary data.</text>
</comment>
<evidence type="ECO:0000313" key="1">
    <source>
        <dbReference type="EMBL" id="KAK7428454.1"/>
    </source>
</evidence>
<keyword evidence="2" id="KW-1185">Reference proteome</keyword>
<organism evidence="1 2">
    <name type="scientific">Neonectria magnoliae</name>
    <dbReference type="NCBI Taxonomy" id="2732573"/>
    <lineage>
        <taxon>Eukaryota</taxon>
        <taxon>Fungi</taxon>
        <taxon>Dikarya</taxon>
        <taxon>Ascomycota</taxon>
        <taxon>Pezizomycotina</taxon>
        <taxon>Sordariomycetes</taxon>
        <taxon>Hypocreomycetidae</taxon>
        <taxon>Hypocreales</taxon>
        <taxon>Nectriaceae</taxon>
        <taxon>Neonectria</taxon>
    </lineage>
</organism>
<dbReference type="Proteomes" id="UP001498421">
    <property type="component" value="Unassembled WGS sequence"/>
</dbReference>
<reference evidence="1 2" key="1">
    <citation type="journal article" date="2025" name="Microbiol. Resour. Announc.">
        <title>Draft genome sequences for Neonectria magnoliae and Neonectria punicea, canker pathogens of Liriodendron tulipifera and Acer saccharum in West Virginia.</title>
        <authorList>
            <person name="Petronek H.M."/>
            <person name="Kasson M.T."/>
            <person name="Metheny A.M."/>
            <person name="Stauder C.M."/>
            <person name="Lovett B."/>
            <person name="Lynch S.C."/>
            <person name="Garnas J.R."/>
            <person name="Kasson L.R."/>
            <person name="Stajich J.E."/>
        </authorList>
    </citation>
    <scope>NUCLEOTIDE SEQUENCE [LARGE SCALE GENOMIC DNA]</scope>
    <source>
        <strain evidence="1 2">NRRL 64651</strain>
    </source>
</reference>
<name>A0ABR1I4I9_9HYPO</name>
<protein>
    <submittedName>
        <fullName evidence="1">Uncharacterized protein</fullName>
    </submittedName>
</protein>
<evidence type="ECO:0000313" key="2">
    <source>
        <dbReference type="Proteomes" id="UP001498421"/>
    </source>
</evidence>
<dbReference type="Gene3D" id="1.20.1090.10">
    <property type="entry name" value="Dehydroquinate synthase-like - alpha domain"/>
    <property type="match status" value="1"/>
</dbReference>
<sequence>MAYSATLAQLRRLLSSERHKRLLNLFSRAGLSMNQSQLDGPLLERATAAILETRDGNLRVAVPINPVDDCVLLNDVDHKEMCTALEEHKKIMKTYPRRGEGIEAYVDASDTGYTVTVFLAANGLPMNGVENSYHHVSGPEDVDGLQSGGEGMNNNYVLNGRANGYKDGVGKLSSGLKGKVNGLEKTIFSTVAVDSLRGS</sequence>
<proteinExistence type="predicted"/>
<gene>
    <name evidence="1" type="ORF">QQZ08_005073</name>
</gene>